<dbReference type="EMBL" id="CAJVPQ010013725">
    <property type="protein sequence ID" value="CAG8736875.1"/>
    <property type="molecule type" value="Genomic_DNA"/>
</dbReference>
<dbReference type="Proteomes" id="UP000789570">
    <property type="component" value="Unassembled WGS sequence"/>
</dbReference>
<organism evidence="2 3">
    <name type="scientific">Funneliformis caledonium</name>
    <dbReference type="NCBI Taxonomy" id="1117310"/>
    <lineage>
        <taxon>Eukaryota</taxon>
        <taxon>Fungi</taxon>
        <taxon>Fungi incertae sedis</taxon>
        <taxon>Mucoromycota</taxon>
        <taxon>Glomeromycotina</taxon>
        <taxon>Glomeromycetes</taxon>
        <taxon>Glomerales</taxon>
        <taxon>Glomeraceae</taxon>
        <taxon>Funneliformis</taxon>
    </lineage>
</organism>
<accession>A0A9N9NGZ8</accession>
<evidence type="ECO:0000256" key="1">
    <source>
        <dbReference type="SAM" id="MobiDB-lite"/>
    </source>
</evidence>
<sequence>SRAGSQDYPTGSSSNKANLVKQAPSIPAKVETQNNDSSSSKDPILD</sequence>
<feature type="non-terminal residue" evidence="2">
    <location>
        <position position="46"/>
    </location>
</feature>
<gene>
    <name evidence="2" type="ORF">FCALED_LOCUS15360</name>
</gene>
<dbReference type="AlphaFoldDB" id="A0A9N9NGZ8"/>
<feature type="compositionally biased region" description="Polar residues" evidence="1">
    <location>
        <begin position="7"/>
        <end position="17"/>
    </location>
</feature>
<proteinExistence type="predicted"/>
<reference evidence="2" key="1">
    <citation type="submission" date="2021-06" db="EMBL/GenBank/DDBJ databases">
        <authorList>
            <person name="Kallberg Y."/>
            <person name="Tangrot J."/>
            <person name="Rosling A."/>
        </authorList>
    </citation>
    <scope>NUCLEOTIDE SEQUENCE</scope>
    <source>
        <strain evidence="2">UK204</strain>
    </source>
</reference>
<feature type="compositionally biased region" description="Polar residues" evidence="1">
    <location>
        <begin position="31"/>
        <end position="46"/>
    </location>
</feature>
<feature type="non-terminal residue" evidence="2">
    <location>
        <position position="1"/>
    </location>
</feature>
<name>A0A9N9NGZ8_9GLOM</name>
<evidence type="ECO:0000313" key="3">
    <source>
        <dbReference type="Proteomes" id="UP000789570"/>
    </source>
</evidence>
<feature type="region of interest" description="Disordered" evidence="1">
    <location>
        <begin position="1"/>
        <end position="46"/>
    </location>
</feature>
<comment type="caution">
    <text evidence="2">The sequence shown here is derived from an EMBL/GenBank/DDBJ whole genome shotgun (WGS) entry which is preliminary data.</text>
</comment>
<evidence type="ECO:0000313" key="2">
    <source>
        <dbReference type="EMBL" id="CAG8736875.1"/>
    </source>
</evidence>
<protein>
    <submittedName>
        <fullName evidence="2">4316_t:CDS:1</fullName>
    </submittedName>
</protein>
<keyword evidence="3" id="KW-1185">Reference proteome</keyword>